<dbReference type="EMBL" id="CP002343">
    <property type="protein sequence ID" value="ADU49277.1"/>
    <property type="molecule type" value="Genomic_DNA"/>
</dbReference>
<evidence type="ECO:0000259" key="4">
    <source>
        <dbReference type="Pfam" id="PF11887"/>
    </source>
</evidence>
<reference evidence="5 6" key="1">
    <citation type="journal article" date="2010" name="Stand. Genomic Sci.">
        <title>Complete genome sequence of Intrasporangium calvum type strain (7 KIP).</title>
        <authorList>
            <person name="Del Rio T.G."/>
            <person name="Chertkov O."/>
            <person name="Yasawong M."/>
            <person name="Lucas S."/>
            <person name="Deshpande S."/>
            <person name="Cheng J.F."/>
            <person name="Detter C."/>
            <person name="Tapia R."/>
            <person name="Han C."/>
            <person name="Goodwin L."/>
            <person name="Pitluck S."/>
            <person name="Liolios K."/>
            <person name="Ivanova N."/>
            <person name="Mavromatis K."/>
            <person name="Pati A."/>
            <person name="Chen A."/>
            <person name="Palaniappan K."/>
            <person name="Land M."/>
            <person name="Hauser L."/>
            <person name="Chang Y.J."/>
            <person name="Jeffries C.D."/>
            <person name="Rohde M."/>
            <person name="Pukall R."/>
            <person name="Sikorski J."/>
            <person name="Goker M."/>
            <person name="Woyke T."/>
            <person name="Bristow J."/>
            <person name="Eisen J.A."/>
            <person name="Markowitz V."/>
            <person name="Hugenholtz P."/>
            <person name="Kyrpides N.C."/>
            <person name="Klenk H.P."/>
            <person name="Lapidus A."/>
        </authorList>
    </citation>
    <scope>NUCLEOTIDE SEQUENCE [LARGE SCALE GENOMIC DNA]</scope>
    <source>
        <strain evidence="6">ATCC 23552 / DSM 43043 / JCM 3097 / NBRC 12989 / 7 KIP</strain>
    </source>
</reference>
<dbReference type="NCBIfam" id="TIGR00996">
    <property type="entry name" value="Mtu_fam_mce"/>
    <property type="match status" value="1"/>
</dbReference>
<dbReference type="InterPro" id="IPR003399">
    <property type="entry name" value="Mce/MlaD"/>
</dbReference>
<dbReference type="eggNOG" id="COG1463">
    <property type="taxonomic scope" value="Bacteria"/>
</dbReference>
<feature type="transmembrane region" description="Helical" evidence="2">
    <location>
        <begin position="24"/>
        <end position="44"/>
    </location>
</feature>
<keyword evidence="6" id="KW-1185">Reference proteome</keyword>
<feature type="domain" description="Mce/MlaD" evidence="3">
    <location>
        <begin position="54"/>
        <end position="129"/>
    </location>
</feature>
<dbReference type="GO" id="GO:0051701">
    <property type="term" value="P:biological process involved in interaction with host"/>
    <property type="evidence" value="ECO:0007669"/>
    <property type="project" value="TreeGrafter"/>
</dbReference>
<dbReference type="STRING" id="710696.Intca_2776"/>
<dbReference type="InterPro" id="IPR024516">
    <property type="entry name" value="Mce_C"/>
</dbReference>
<dbReference type="OrthoDB" id="3460188at2"/>
<dbReference type="PANTHER" id="PTHR33371:SF19">
    <property type="entry name" value="MCE-FAMILY PROTEIN MCE4A"/>
    <property type="match status" value="1"/>
</dbReference>
<feature type="region of interest" description="Disordered" evidence="1">
    <location>
        <begin position="346"/>
        <end position="416"/>
    </location>
</feature>
<dbReference type="GO" id="GO:0005576">
    <property type="term" value="C:extracellular region"/>
    <property type="evidence" value="ECO:0007669"/>
    <property type="project" value="TreeGrafter"/>
</dbReference>
<dbReference type="KEGG" id="ica:Intca_2776"/>
<dbReference type="Pfam" id="PF11887">
    <property type="entry name" value="Mce4_CUP1"/>
    <property type="match status" value="1"/>
</dbReference>
<dbReference type="Pfam" id="PF02470">
    <property type="entry name" value="MlaD"/>
    <property type="match status" value="1"/>
</dbReference>
<dbReference type="InterPro" id="IPR052336">
    <property type="entry name" value="MlaD_Phospholipid_Transporter"/>
</dbReference>
<accession>E6S9N9</accession>
<organism evidence="5 6">
    <name type="scientific">Intrasporangium calvum (strain ATCC 23552 / DSM 43043 / JCM 3097 / NBRC 12989 / NCIMB 10167 / NRRL B-3866 / 7 KIP)</name>
    <dbReference type="NCBI Taxonomy" id="710696"/>
    <lineage>
        <taxon>Bacteria</taxon>
        <taxon>Bacillati</taxon>
        <taxon>Actinomycetota</taxon>
        <taxon>Actinomycetes</taxon>
        <taxon>Micrococcales</taxon>
        <taxon>Intrasporangiaceae</taxon>
        <taxon>Intrasporangium</taxon>
    </lineage>
</organism>
<evidence type="ECO:0000313" key="5">
    <source>
        <dbReference type="EMBL" id="ADU49277.1"/>
    </source>
</evidence>
<evidence type="ECO:0000313" key="6">
    <source>
        <dbReference type="Proteomes" id="UP000008914"/>
    </source>
</evidence>
<keyword evidence="2" id="KW-0472">Membrane</keyword>
<keyword evidence="2" id="KW-0812">Transmembrane</keyword>
<dbReference type="HOGENOM" id="CLU_040159_2_0_11"/>
<protein>
    <submittedName>
        <fullName evidence="5">Virulence factor Mce family protein</fullName>
    </submittedName>
</protein>
<dbReference type="PANTHER" id="PTHR33371">
    <property type="entry name" value="INTERMEMBRANE PHOSPHOLIPID TRANSPORT SYSTEM BINDING PROTEIN MLAD-RELATED"/>
    <property type="match status" value="1"/>
</dbReference>
<evidence type="ECO:0000256" key="1">
    <source>
        <dbReference type="SAM" id="MobiDB-lite"/>
    </source>
</evidence>
<proteinExistence type="predicted"/>
<sequence length="452" mass="48226">MSTTKGIAAGPLTQHTRWRIGLKAYGVVFLVVLALLVSLAVASYQKRFTPVVLVTLETNRLGSQLQEHADVKLRGLVVGEVRTIEATQQGARLGLALDPEQASQIPADVSARLLPKTLFGERYVDLVPPADRAGVEGSERAAIAEGAVIGQDRARVAIELETVLDHLHPLLQTVHPAKLATALGALSTALEGRGEAIGEHVEVLDGYLKQINPTLPAIQEDLGLLADTLDTYDEVSPDLFRMVEALRVTNRTVVDKDQQLAGFLVGTAGFAQTLAGFLRDNERRIIQVGQVTRPTNELLARYSPIYPCFSQGLARWIPRIEGAFAEGRLHITLEVVPPRDAYTVGEEPRWLPKSGPDCATLPNPPGSQANPHQPPPSRDGADPAREHSLAPGLTAVPSGFVTGGPADSGTAGTAEEQQLVDALLAPDSQSEPSGIRTLLAGPVLRGTVVSNR</sequence>
<evidence type="ECO:0000256" key="2">
    <source>
        <dbReference type="SAM" id="Phobius"/>
    </source>
</evidence>
<feature type="compositionally biased region" description="Basic and acidic residues" evidence="1">
    <location>
        <begin position="379"/>
        <end position="388"/>
    </location>
</feature>
<gene>
    <name evidence="5" type="ordered locus">Intca_2776</name>
</gene>
<name>E6S9N9_INTC7</name>
<feature type="domain" description="Mammalian cell entry C-terminal" evidence="4">
    <location>
        <begin position="141"/>
        <end position="356"/>
    </location>
</feature>
<dbReference type="Proteomes" id="UP000008914">
    <property type="component" value="Chromosome"/>
</dbReference>
<dbReference type="RefSeq" id="WP_013493589.1">
    <property type="nucleotide sequence ID" value="NC_014830.1"/>
</dbReference>
<dbReference type="AlphaFoldDB" id="E6S9N9"/>
<keyword evidence="2" id="KW-1133">Transmembrane helix</keyword>
<evidence type="ECO:0000259" key="3">
    <source>
        <dbReference type="Pfam" id="PF02470"/>
    </source>
</evidence>
<dbReference type="InterPro" id="IPR005693">
    <property type="entry name" value="Mce"/>
</dbReference>